<keyword evidence="7" id="KW-0539">Nucleus</keyword>
<dbReference type="PANTHER" id="PTHR12860">
    <property type="entry name" value="SIGNAL RECOGNITION PARTICLE 68 KDA PROTEIN"/>
    <property type="match status" value="1"/>
</dbReference>
<reference evidence="12" key="2">
    <citation type="submission" date="2014-06" db="EMBL/GenBank/DDBJ databases">
        <title>The complete genome of Blastobotrys (Arxula) adeninivorans LS3 - a yeast of biotechnological interest.</title>
        <authorList>
            <person name="Kunze G."/>
            <person name="Gaillardin C."/>
            <person name="Czernicka M."/>
            <person name="Durrens P."/>
            <person name="Martin T."/>
            <person name="Boer E."/>
            <person name="Gabaldon T."/>
            <person name="Cruz J."/>
            <person name="Talla E."/>
            <person name="Marck C."/>
            <person name="Goffeau A."/>
            <person name="Barbe V."/>
            <person name="Baret P."/>
            <person name="Baronian K."/>
            <person name="Beier S."/>
            <person name="Bleykasten C."/>
            <person name="Bode R."/>
            <person name="Casaregola S."/>
            <person name="Despons L."/>
            <person name="Fairhead C."/>
            <person name="Giersberg M."/>
            <person name="Gierski P."/>
            <person name="Hahnel U."/>
            <person name="Hartmann A."/>
            <person name="Jankowska D."/>
            <person name="Jubin C."/>
            <person name="Jung P."/>
            <person name="Lafontaine I."/>
            <person name="Leh-Louis V."/>
            <person name="Lemaire M."/>
            <person name="Marcet-Houben M."/>
            <person name="Mascher M."/>
            <person name="Morel G."/>
            <person name="Richard G.-F."/>
            <person name="Riechen J."/>
            <person name="Sacerdot C."/>
            <person name="Sarkar A."/>
            <person name="Savel G."/>
            <person name="Schacherer J."/>
            <person name="Sherman D."/>
            <person name="Straub M.-L."/>
            <person name="Stein N."/>
            <person name="Thierry A."/>
            <person name="Trautwein-Schult A."/>
            <person name="Westhof E."/>
            <person name="Worch S."/>
            <person name="Dujon B."/>
            <person name="Souciet J.-L."/>
            <person name="Wincker P."/>
            <person name="Scholz U."/>
            <person name="Neuveglise N."/>
        </authorList>
    </citation>
    <scope>NUCLEOTIDE SEQUENCE</scope>
    <source>
        <strain evidence="12">LS3</strain>
    </source>
</reference>
<dbReference type="GO" id="GO:0006614">
    <property type="term" value="P:SRP-dependent cotranslational protein targeting to membrane"/>
    <property type="evidence" value="ECO:0007669"/>
    <property type="project" value="InterPro"/>
</dbReference>
<dbReference type="Gene3D" id="1.10.3450.40">
    <property type="entry name" value="Signal recognition particle, SRP68 subunit, RNA-binding domain"/>
    <property type="match status" value="1"/>
</dbReference>
<evidence type="ECO:0000256" key="10">
    <source>
        <dbReference type="PIRNR" id="PIRNR038995"/>
    </source>
</evidence>
<dbReference type="GO" id="GO:0005047">
    <property type="term" value="F:signal recognition particle binding"/>
    <property type="evidence" value="ECO:0007669"/>
    <property type="project" value="InterPro"/>
</dbReference>
<proteinExistence type="inferred from homology"/>
<evidence type="ECO:0000256" key="11">
    <source>
        <dbReference type="SAM" id="MobiDB-lite"/>
    </source>
</evidence>
<comment type="function">
    <text evidence="10">Component of the signal recognition particle (SRP) complex, a ribonucleoprotein complex that mediates the cotranslational targeting of secretory and membrane proteins to the endoplasmic reticulum (ER). The SRP complex interacts with the signal sequence in nascent secretory and membrane proteins and directs them to the membrane of the ER.</text>
</comment>
<comment type="similarity">
    <text evidence="3 10">Belongs to the SRP68 family.</text>
</comment>
<reference evidence="12" key="1">
    <citation type="submission" date="2014-02" db="EMBL/GenBank/DDBJ databases">
        <authorList>
            <person name="Genoscope - CEA"/>
        </authorList>
    </citation>
    <scope>NUCLEOTIDE SEQUENCE</scope>
    <source>
        <strain evidence="12">LS3</strain>
    </source>
</reference>
<evidence type="ECO:0000256" key="1">
    <source>
        <dbReference type="ARBA" id="ARBA00004496"/>
    </source>
</evidence>
<keyword evidence="6 10" id="KW-0733">Signal recognition particle</keyword>
<dbReference type="PANTHER" id="PTHR12860:SF0">
    <property type="entry name" value="SIGNAL RECOGNITION PARTICLE SUBUNIT SRP68"/>
    <property type="match status" value="1"/>
</dbReference>
<evidence type="ECO:0000256" key="3">
    <source>
        <dbReference type="ARBA" id="ARBA00009352"/>
    </source>
</evidence>
<dbReference type="Pfam" id="PF16969">
    <property type="entry name" value="SRP68"/>
    <property type="match status" value="1"/>
</dbReference>
<dbReference type="PIRSF" id="PIRSF038995">
    <property type="entry name" value="SRP68"/>
    <property type="match status" value="1"/>
</dbReference>
<keyword evidence="4 10" id="KW-0963">Cytoplasm</keyword>
<evidence type="ECO:0000256" key="9">
    <source>
        <dbReference type="ARBA" id="ARBA00029498"/>
    </source>
</evidence>
<dbReference type="InterPro" id="IPR038253">
    <property type="entry name" value="SRP68_N_sf"/>
</dbReference>
<evidence type="ECO:0000256" key="8">
    <source>
        <dbReference type="ARBA" id="ARBA00023274"/>
    </source>
</evidence>
<feature type="region of interest" description="Disordered" evidence="11">
    <location>
        <begin position="552"/>
        <end position="579"/>
    </location>
</feature>
<accession>A0A060T2R0</accession>
<dbReference type="AlphaFoldDB" id="A0A060T2R0"/>
<dbReference type="EMBL" id="HG937693">
    <property type="protein sequence ID" value="CDP35084.1"/>
    <property type="molecule type" value="Genomic_DNA"/>
</dbReference>
<organism evidence="12">
    <name type="scientific">Blastobotrys adeninivorans</name>
    <name type="common">Yeast</name>
    <name type="synonym">Arxula adeninivorans</name>
    <dbReference type="NCBI Taxonomy" id="409370"/>
    <lineage>
        <taxon>Eukaryota</taxon>
        <taxon>Fungi</taxon>
        <taxon>Dikarya</taxon>
        <taxon>Ascomycota</taxon>
        <taxon>Saccharomycotina</taxon>
        <taxon>Dipodascomycetes</taxon>
        <taxon>Dipodascales</taxon>
        <taxon>Trichomonascaceae</taxon>
        <taxon>Blastobotrys</taxon>
    </lineage>
</organism>
<evidence type="ECO:0000256" key="5">
    <source>
        <dbReference type="ARBA" id="ARBA00022884"/>
    </source>
</evidence>
<dbReference type="GO" id="GO:0030942">
    <property type="term" value="F:endoplasmic reticulum signal peptide binding"/>
    <property type="evidence" value="ECO:0007669"/>
    <property type="project" value="InterPro"/>
</dbReference>
<gene>
    <name evidence="12" type="ORF">GNLVRS02_ARAD1C27236g</name>
</gene>
<dbReference type="GO" id="GO:0005786">
    <property type="term" value="C:signal recognition particle, endoplasmic reticulum targeting"/>
    <property type="evidence" value="ECO:0007669"/>
    <property type="project" value="UniProtKB-KW"/>
</dbReference>
<dbReference type="GO" id="GO:0005730">
    <property type="term" value="C:nucleolus"/>
    <property type="evidence" value="ECO:0007669"/>
    <property type="project" value="UniProtKB-SubCell"/>
</dbReference>
<protein>
    <recommendedName>
        <fullName evidence="9 10">Signal recognition particle subunit SRP68</fullName>
        <shortName evidence="10">SRP68</shortName>
    </recommendedName>
</protein>
<name>A0A060T2R0_BLAAD</name>
<evidence type="ECO:0000313" key="12">
    <source>
        <dbReference type="EMBL" id="CDP35084.1"/>
    </source>
</evidence>
<keyword evidence="8 10" id="KW-0687">Ribonucleoprotein</keyword>
<keyword evidence="5 10" id="KW-0694">RNA-binding</keyword>
<evidence type="ECO:0000256" key="2">
    <source>
        <dbReference type="ARBA" id="ARBA00004604"/>
    </source>
</evidence>
<evidence type="ECO:0000256" key="6">
    <source>
        <dbReference type="ARBA" id="ARBA00023135"/>
    </source>
</evidence>
<evidence type="ECO:0000256" key="4">
    <source>
        <dbReference type="ARBA" id="ARBA00022490"/>
    </source>
</evidence>
<dbReference type="PhylomeDB" id="A0A060T2R0"/>
<dbReference type="InterPro" id="IPR026258">
    <property type="entry name" value="SRP68"/>
</dbReference>
<evidence type="ECO:0000256" key="7">
    <source>
        <dbReference type="ARBA" id="ARBA00023242"/>
    </source>
</evidence>
<feature type="compositionally biased region" description="Basic and acidic residues" evidence="11">
    <location>
        <begin position="555"/>
        <end position="569"/>
    </location>
</feature>
<dbReference type="GO" id="GO:0008312">
    <property type="term" value="F:7S RNA binding"/>
    <property type="evidence" value="ECO:0007669"/>
    <property type="project" value="InterPro"/>
</dbReference>
<feature type="region of interest" description="Disordered" evidence="11">
    <location>
        <begin position="38"/>
        <end position="59"/>
    </location>
</feature>
<comment type="subcellular location">
    <subcellularLocation>
        <location evidence="1 10">Cytoplasm</location>
    </subcellularLocation>
    <subcellularLocation>
        <location evidence="2">Nucleus</location>
        <location evidence="2">Nucleolus</location>
    </subcellularLocation>
</comment>
<sequence>MYTPLQDVLGARAAAIQLQSATEYRAYRANAAKRLARTRKSLKIQTRPGHGKKPKQLQTDQIVSPEHVKSLVYASERAWAAAMETKAVLETNRGTAGAMRRHVISKLRRATTHISVLLSAVNSSALSDTMDPRARLEVYGYGGLINGALRFEQKRWNEAIDAYSIARVCLTMTPSELAKDAISSVVDPALTYSLYQAHKTRSVDVPTLSVQRVGSLNDPVVELIKSIDPRALDVSSTSQNPTAQLGDVVWRGHRAQARDPDLASSILATLSKDKELSEAKSASMSLFDTVLQGWQDSLDIARGSIEHLESSDQQSHDAESQELYVIGTYINYNLLLRRIQRDLLLIGQLEARTKSRSTVSKRLELARDVVRIYDTVLQSTGELKNLPGLANDEELSSTLETTDAYFNARRTLTVASAYALSGKQVEALALYSLAGQRLSQCPQKVSVELTGDVISQTKVNELDAEVQRAISRARGLAHLSQTQQAQKGTAKEPVLNSLTSYPEGSAEEVLSNLVDTRSVEDRVKPAPAKPVFFDIAFNYIDYDQADKSSVLSADTKTETESPKQSEKKGGLLGSLWGRK</sequence>